<evidence type="ECO:0000313" key="4">
    <source>
        <dbReference type="EMBL" id="RDW81250.1"/>
    </source>
</evidence>
<dbReference type="AlphaFoldDB" id="A0A3D8S4X4"/>
<feature type="compositionally biased region" description="Polar residues" evidence="2">
    <location>
        <begin position="37"/>
        <end position="49"/>
    </location>
</feature>
<dbReference type="InterPro" id="IPR044528">
    <property type="entry name" value="POD-like_MBL-fold"/>
</dbReference>
<dbReference type="PANTHER" id="PTHR43084">
    <property type="entry name" value="PERSULFIDE DIOXYGENASE ETHE1"/>
    <property type="match status" value="1"/>
</dbReference>
<dbReference type="Gene3D" id="3.60.15.10">
    <property type="entry name" value="Ribonuclease Z/Hydroxyacylglutathione hydrolase-like"/>
    <property type="match status" value="1"/>
</dbReference>
<reference evidence="4 5" key="1">
    <citation type="journal article" date="2018" name="IMA Fungus">
        <title>IMA Genome-F 9: Draft genome sequence of Annulohypoxylon stygium, Aspergillus mulundensis, Berkeleyomyces basicola (syn. Thielaviopsis basicola), Ceratocystis smalleyi, two Cercospora beticola strains, Coleophoma cylindrospora, Fusarium fracticaudum, Phialophora cf. hyalina, and Morchella septimelata.</title>
        <authorList>
            <person name="Wingfield B.D."/>
            <person name="Bills G.F."/>
            <person name="Dong Y."/>
            <person name="Huang W."/>
            <person name="Nel W.J."/>
            <person name="Swalarsk-Parry B.S."/>
            <person name="Vaghefi N."/>
            <person name="Wilken P.M."/>
            <person name="An Z."/>
            <person name="de Beer Z.W."/>
            <person name="De Vos L."/>
            <person name="Chen L."/>
            <person name="Duong T.A."/>
            <person name="Gao Y."/>
            <person name="Hammerbacher A."/>
            <person name="Kikkert J.R."/>
            <person name="Li Y."/>
            <person name="Li H."/>
            <person name="Li K."/>
            <person name="Li Q."/>
            <person name="Liu X."/>
            <person name="Ma X."/>
            <person name="Naidoo K."/>
            <person name="Pethybridge S.J."/>
            <person name="Sun J."/>
            <person name="Steenkamp E.T."/>
            <person name="van der Nest M.A."/>
            <person name="van Wyk S."/>
            <person name="Wingfield M.J."/>
            <person name="Xiong C."/>
            <person name="Yue Q."/>
            <person name="Zhang X."/>
        </authorList>
    </citation>
    <scope>NUCLEOTIDE SEQUENCE [LARGE SCALE GENOMIC DNA]</scope>
    <source>
        <strain evidence="4 5">DSM 5745</strain>
    </source>
</reference>
<keyword evidence="5" id="KW-1185">Reference proteome</keyword>
<feature type="compositionally biased region" description="Polar residues" evidence="2">
    <location>
        <begin position="1"/>
        <end position="11"/>
    </location>
</feature>
<evidence type="ECO:0000259" key="3">
    <source>
        <dbReference type="SMART" id="SM00849"/>
    </source>
</evidence>
<feature type="domain" description="Metallo-beta-lactamase" evidence="3">
    <location>
        <begin position="69"/>
        <end position="263"/>
    </location>
</feature>
<dbReference type="CDD" id="cd07724">
    <property type="entry name" value="POD-like_MBL-fold"/>
    <property type="match status" value="1"/>
</dbReference>
<feature type="compositionally biased region" description="Basic and acidic residues" evidence="2">
    <location>
        <begin position="50"/>
        <end position="59"/>
    </location>
</feature>
<dbReference type="GO" id="GO:0050313">
    <property type="term" value="F:sulfur dioxygenase activity"/>
    <property type="evidence" value="ECO:0007669"/>
    <property type="project" value="InterPro"/>
</dbReference>
<dbReference type="InterPro" id="IPR036866">
    <property type="entry name" value="RibonucZ/Hydroxyglut_hydro"/>
</dbReference>
<keyword evidence="1" id="KW-0479">Metal-binding</keyword>
<name>A0A3D8S4X4_9EURO</name>
<dbReference type="Proteomes" id="UP000256690">
    <property type="component" value="Unassembled WGS sequence"/>
</dbReference>
<dbReference type="STRING" id="1810919.A0A3D8S4X4"/>
<proteinExistence type="predicted"/>
<dbReference type="GeneID" id="38115177"/>
<dbReference type="GO" id="GO:0046872">
    <property type="term" value="F:metal ion binding"/>
    <property type="evidence" value="ECO:0007669"/>
    <property type="project" value="UniProtKB-KW"/>
</dbReference>
<protein>
    <recommendedName>
        <fullName evidence="3">Metallo-beta-lactamase domain-containing protein</fullName>
    </recommendedName>
</protein>
<comment type="caution">
    <text evidence="4">The sequence shown here is derived from an EMBL/GenBank/DDBJ whole genome shotgun (WGS) entry which is preliminary data.</text>
</comment>
<evidence type="ECO:0000256" key="1">
    <source>
        <dbReference type="ARBA" id="ARBA00022723"/>
    </source>
</evidence>
<sequence length="343" mass="37494">MAVSDNRTIRTNHAAATMPLQRLDHRHLSAPKPGRLSLSTQATSPSTDKTASKPPDKPAIHSIYEPKTGTWQYIVADPSTSAAAIIDPVLDYDPATHEISTNTADALLTLIKKEGYTVVVILETHAHADHLTAASYLQARLTQEQAQTPPIGIGADITKVQQVFGQKYGIPADEYSGVFGRLFRDNEVFAIGSLSAVAIHLPGHTPDHMGYRIGDNVFAGDSIFHTDLGTARTDFPGGDAASLFRSARRLLSLPEHVRIWVGHDYPSEMRATPVSSVSVGEHRQENKHVKLDVAEEEFVKMRNCRDEGLPPPKLIHPALQVNVRAGKVPPMLKVPVERNGVEW</sequence>
<dbReference type="FunFam" id="3.60.15.10:FF:000033">
    <property type="entry name" value="MBL fold metallo-hydrolase"/>
    <property type="match status" value="1"/>
</dbReference>
<dbReference type="GO" id="GO:0070813">
    <property type="term" value="P:hydrogen sulfide metabolic process"/>
    <property type="evidence" value="ECO:0007669"/>
    <property type="project" value="TreeGrafter"/>
</dbReference>
<gene>
    <name evidence="4" type="ORF">DSM5745_04807</name>
</gene>
<evidence type="ECO:0000313" key="5">
    <source>
        <dbReference type="Proteomes" id="UP000256690"/>
    </source>
</evidence>
<dbReference type="SMART" id="SM00849">
    <property type="entry name" value="Lactamase_B"/>
    <property type="match status" value="1"/>
</dbReference>
<dbReference type="InterPro" id="IPR001279">
    <property type="entry name" value="Metallo-B-lactamas"/>
</dbReference>
<evidence type="ECO:0000256" key="2">
    <source>
        <dbReference type="SAM" id="MobiDB-lite"/>
    </source>
</evidence>
<dbReference type="EMBL" id="PVWQ01000005">
    <property type="protein sequence ID" value="RDW81250.1"/>
    <property type="molecule type" value="Genomic_DNA"/>
</dbReference>
<dbReference type="OrthoDB" id="449487at2759"/>
<feature type="region of interest" description="Disordered" evidence="2">
    <location>
        <begin position="1"/>
        <end position="60"/>
    </location>
</feature>
<dbReference type="PANTHER" id="PTHR43084:SF1">
    <property type="entry name" value="PERSULFIDE DIOXYGENASE ETHE1, MITOCHONDRIAL"/>
    <property type="match status" value="1"/>
</dbReference>
<dbReference type="Pfam" id="PF00753">
    <property type="entry name" value="Lactamase_B"/>
    <property type="match status" value="1"/>
</dbReference>
<organism evidence="4 5">
    <name type="scientific">Aspergillus mulundensis</name>
    <dbReference type="NCBI Taxonomy" id="1810919"/>
    <lineage>
        <taxon>Eukaryota</taxon>
        <taxon>Fungi</taxon>
        <taxon>Dikarya</taxon>
        <taxon>Ascomycota</taxon>
        <taxon>Pezizomycotina</taxon>
        <taxon>Eurotiomycetes</taxon>
        <taxon>Eurotiomycetidae</taxon>
        <taxon>Eurotiales</taxon>
        <taxon>Aspergillaceae</taxon>
        <taxon>Aspergillus</taxon>
        <taxon>Aspergillus subgen. Nidulantes</taxon>
    </lineage>
</organism>
<dbReference type="RefSeq" id="XP_026604303.1">
    <property type="nucleotide sequence ID" value="XM_026746823.1"/>
</dbReference>
<dbReference type="GO" id="GO:0006749">
    <property type="term" value="P:glutathione metabolic process"/>
    <property type="evidence" value="ECO:0007669"/>
    <property type="project" value="InterPro"/>
</dbReference>
<accession>A0A3D8S4X4</accession>
<dbReference type="InterPro" id="IPR051682">
    <property type="entry name" value="Mito_Persulfide_Diox"/>
</dbReference>
<dbReference type="SUPFAM" id="SSF56281">
    <property type="entry name" value="Metallo-hydrolase/oxidoreductase"/>
    <property type="match status" value="1"/>
</dbReference>